<protein>
    <submittedName>
        <fullName evidence="2">Uncharacterized protein</fullName>
    </submittedName>
</protein>
<dbReference type="Proteomes" id="UP000012112">
    <property type="component" value="Unassembled WGS sequence"/>
</dbReference>
<accession>M6W1K0</accession>
<dbReference type="EMBL" id="AKWD02000005">
    <property type="protein sequence ID" value="EMO55683.1"/>
    <property type="molecule type" value="Genomic_DNA"/>
</dbReference>
<proteinExistence type="predicted"/>
<name>M6W1K0_9LEPT</name>
<feature type="region of interest" description="Disordered" evidence="1">
    <location>
        <begin position="1"/>
        <end position="22"/>
    </location>
</feature>
<comment type="caution">
    <text evidence="2">The sequence shown here is derived from an EMBL/GenBank/DDBJ whole genome shotgun (WGS) entry which is preliminary data.</text>
</comment>
<gene>
    <name evidence="2" type="ORF">LEP1GSC172_0620</name>
</gene>
<reference evidence="2 3" key="1">
    <citation type="submission" date="2013-01" db="EMBL/GenBank/DDBJ databases">
        <authorList>
            <person name="Harkins D.M."/>
            <person name="Durkin A.S."/>
            <person name="Brinkac L.M."/>
            <person name="Haft D.H."/>
            <person name="Selengut J.D."/>
            <person name="Sanka R."/>
            <person name="DePew J."/>
            <person name="Purushe J."/>
            <person name="Matthias M.A."/>
            <person name="Vinetz J.M."/>
            <person name="Sutton G.G."/>
            <person name="Nierman W.C."/>
            <person name="Fouts D.E."/>
        </authorList>
    </citation>
    <scope>NUCLEOTIDE SEQUENCE [LARGE SCALE GENOMIC DNA]</scope>
    <source>
        <strain evidence="2 3">HAI1536</strain>
    </source>
</reference>
<organism evidence="2 3">
    <name type="scientific">Leptospira noguchii</name>
    <dbReference type="NCBI Taxonomy" id="28182"/>
    <lineage>
        <taxon>Bacteria</taxon>
        <taxon>Pseudomonadati</taxon>
        <taxon>Spirochaetota</taxon>
        <taxon>Spirochaetia</taxon>
        <taxon>Leptospirales</taxon>
        <taxon>Leptospiraceae</taxon>
        <taxon>Leptospira</taxon>
    </lineage>
</organism>
<evidence type="ECO:0000256" key="1">
    <source>
        <dbReference type="SAM" id="MobiDB-lite"/>
    </source>
</evidence>
<feature type="compositionally biased region" description="Polar residues" evidence="1">
    <location>
        <begin position="1"/>
        <end position="13"/>
    </location>
</feature>
<sequence>MQKNTLVQNQSSNSHERKTFFSSSNPNFLEFFSQKEMILDHSPLTL</sequence>
<dbReference type="AlphaFoldDB" id="M6W1K0"/>
<evidence type="ECO:0000313" key="2">
    <source>
        <dbReference type="EMBL" id="EMO55683.1"/>
    </source>
</evidence>
<evidence type="ECO:0000313" key="3">
    <source>
        <dbReference type="Proteomes" id="UP000012112"/>
    </source>
</evidence>